<dbReference type="InterPro" id="IPR000182">
    <property type="entry name" value="GNAT_dom"/>
</dbReference>
<keyword evidence="5" id="KW-1185">Reference proteome</keyword>
<dbReference type="eggNOG" id="COG0456">
    <property type="taxonomic scope" value="Bacteria"/>
</dbReference>
<proteinExistence type="predicted"/>
<protein>
    <submittedName>
        <fullName evidence="4">Histone acetyltransferase HPA2 protein</fullName>
    </submittedName>
</protein>
<evidence type="ECO:0000259" key="3">
    <source>
        <dbReference type="PROSITE" id="PS51186"/>
    </source>
</evidence>
<reference evidence="4 5" key="1">
    <citation type="journal article" date="2014" name="Genome Announc.">
        <title>Draft Genome Sequence of the Agar-Degrading Bacterium Catenovulum sp. Strain DS-2, Isolated from Intestines of Haliotis diversicolor.</title>
        <authorList>
            <person name="Shan D."/>
            <person name="Li X."/>
            <person name="Gu Z."/>
            <person name="Wei G."/>
            <person name="Gao Z."/>
            <person name="Shao Z."/>
        </authorList>
    </citation>
    <scope>NUCLEOTIDE SEQUENCE [LARGE SCALE GENOMIC DNA]</scope>
    <source>
        <strain evidence="4 5">DS-2</strain>
    </source>
</reference>
<keyword evidence="2" id="KW-0012">Acyltransferase</keyword>
<dbReference type="Gene3D" id="3.40.630.30">
    <property type="match status" value="1"/>
</dbReference>
<dbReference type="CDD" id="cd04301">
    <property type="entry name" value="NAT_SF"/>
    <property type="match status" value="1"/>
</dbReference>
<dbReference type="PATRIC" id="fig|1328313.3.peg.637"/>
<dbReference type="Proteomes" id="UP000019276">
    <property type="component" value="Unassembled WGS sequence"/>
</dbReference>
<keyword evidence="1 4" id="KW-0808">Transferase</keyword>
<name>W7R2B1_9ALTE</name>
<sequence>MISVIPTDITNADHQQALLAALNNYALDPMGGAAPLSDYVQQNLVNKLKQRSDYYGWLAFDGDKVIGLLNAFEGFSTFYAKPLLNIHDIAIDKDYRGQGLSKQLLNAAEQHCRTHDYCKLTLEVLRENSIAKDLYEGFGFAPYQLSIEGGPAEFWQKML</sequence>
<dbReference type="AlphaFoldDB" id="W7R2B1"/>
<feature type="domain" description="N-acetyltransferase" evidence="3">
    <location>
        <begin position="7"/>
        <end position="159"/>
    </location>
</feature>
<evidence type="ECO:0000313" key="5">
    <source>
        <dbReference type="Proteomes" id="UP000019276"/>
    </source>
</evidence>
<dbReference type="InterPro" id="IPR016181">
    <property type="entry name" value="Acyl_CoA_acyltransferase"/>
</dbReference>
<evidence type="ECO:0000313" key="4">
    <source>
        <dbReference type="EMBL" id="EWH11770.1"/>
    </source>
</evidence>
<dbReference type="GO" id="GO:0016747">
    <property type="term" value="F:acyltransferase activity, transferring groups other than amino-acyl groups"/>
    <property type="evidence" value="ECO:0007669"/>
    <property type="project" value="InterPro"/>
</dbReference>
<dbReference type="Pfam" id="PF00583">
    <property type="entry name" value="Acetyltransf_1"/>
    <property type="match status" value="1"/>
</dbReference>
<dbReference type="STRING" id="1328313.DS2_03065"/>
<dbReference type="EMBL" id="ARZY01000003">
    <property type="protein sequence ID" value="EWH11770.1"/>
    <property type="molecule type" value="Genomic_DNA"/>
</dbReference>
<dbReference type="InterPro" id="IPR050680">
    <property type="entry name" value="YpeA/RimI_acetyltransf"/>
</dbReference>
<dbReference type="SUPFAM" id="SSF55729">
    <property type="entry name" value="Acyl-CoA N-acyltransferases (Nat)"/>
    <property type="match status" value="1"/>
</dbReference>
<comment type="caution">
    <text evidence="4">The sequence shown here is derived from an EMBL/GenBank/DDBJ whole genome shotgun (WGS) entry which is preliminary data.</text>
</comment>
<dbReference type="PANTHER" id="PTHR43420">
    <property type="entry name" value="ACETYLTRANSFERASE"/>
    <property type="match status" value="1"/>
</dbReference>
<gene>
    <name evidence="4" type="ORF">DS2_03065</name>
</gene>
<dbReference type="RefSeq" id="WP_035013151.1">
    <property type="nucleotide sequence ID" value="NZ_ARZY01000003.1"/>
</dbReference>
<dbReference type="OrthoDB" id="9799601at2"/>
<dbReference type="PROSITE" id="PS51186">
    <property type="entry name" value="GNAT"/>
    <property type="match status" value="1"/>
</dbReference>
<organism evidence="4 5">
    <name type="scientific">Catenovulum agarivorans DS-2</name>
    <dbReference type="NCBI Taxonomy" id="1328313"/>
    <lineage>
        <taxon>Bacteria</taxon>
        <taxon>Pseudomonadati</taxon>
        <taxon>Pseudomonadota</taxon>
        <taxon>Gammaproteobacteria</taxon>
        <taxon>Alteromonadales</taxon>
        <taxon>Alteromonadaceae</taxon>
        <taxon>Catenovulum</taxon>
    </lineage>
</organism>
<accession>W7R2B1</accession>
<evidence type="ECO:0000256" key="1">
    <source>
        <dbReference type="ARBA" id="ARBA00022679"/>
    </source>
</evidence>
<evidence type="ECO:0000256" key="2">
    <source>
        <dbReference type="ARBA" id="ARBA00023315"/>
    </source>
</evidence>